<dbReference type="PANTHER" id="PTHR45033">
    <property type="match status" value="1"/>
</dbReference>
<dbReference type="OrthoDB" id="3509362at2759"/>
<protein>
    <submittedName>
        <fullName evidence="2">Putative NADPH quinone reductase</fullName>
    </submittedName>
</protein>
<dbReference type="InterPro" id="IPR020843">
    <property type="entry name" value="ER"/>
</dbReference>
<dbReference type="GO" id="GO:0016491">
    <property type="term" value="F:oxidoreductase activity"/>
    <property type="evidence" value="ECO:0007669"/>
    <property type="project" value="InterPro"/>
</dbReference>
<dbReference type="Gene3D" id="3.90.180.10">
    <property type="entry name" value="Medium-chain alcohol dehydrogenases, catalytic domain"/>
    <property type="match status" value="1"/>
</dbReference>
<dbReference type="PANTHER" id="PTHR45033:SF2">
    <property type="entry name" value="ZINC-TYPE ALCOHOL DEHYDROGENASE-LIKE PROTEIN C1773.06C"/>
    <property type="match status" value="1"/>
</dbReference>
<organism evidence="2 3">
    <name type="scientific">Aspergillus calidoustus</name>
    <dbReference type="NCBI Taxonomy" id="454130"/>
    <lineage>
        <taxon>Eukaryota</taxon>
        <taxon>Fungi</taxon>
        <taxon>Dikarya</taxon>
        <taxon>Ascomycota</taxon>
        <taxon>Pezizomycotina</taxon>
        <taxon>Eurotiomycetes</taxon>
        <taxon>Eurotiomycetidae</taxon>
        <taxon>Eurotiales</taxon>
        <taxon>Aspergillaceae</taxon>
        <taxon>Aspergillus</taxon>
        <taxon>Aspergillus subgen. Nidulantes</taxon>
    </lineage>
</organism>
<dbReference type="SUPFAM" id="SSF50129">
    <property type="entry name" value="GroES-like"/>
    <property type="match status" value="1"/>
</dbReference>
<dbReference type="CDD" id="cd08276">
    <property type="entry name" value="MDR7"/>
    <property type="match status" value="1"/>
</dbReference>
<feature type="domain" description="Enoyl reductase (ER)" evidence="1">
    <location>
        <begin position="12"/>
        <end position="338"/>
    </location>
</feature>
<dbReference type="EMBL" id="CDMC01000019">
    <property type="protein sequence ID" value="CEL10615.1"/>
    <property type="molecule type" value="Genomic_DNA"/>
</dbReference>
<dbReference type="InterPro" id="IPR052711">
    <property type="entry name" value="Zinc_ADH-like"/>
</dbReference>
<dbReference type="Gene3D" id="3.40.50.720">
    <property type="entry name" value="NAD(P)-binding Rossmann-like Domain"/>
    <property type="match status" value="1"/>
</dbReference>
<gene>
    <name evidence="2" type="ORF">ASPCAL13732</name>
</gene>
<dbReference type="SUPFAM" id="SSF51735">
    <property type="entry name" value="NAD(P)-binding Rossmann-fold domains"/>
    <property type="match status" value="1"/>
</dbReference>
<dbReference type="Proteomes" id="UP000054771">
    <property type="component" value="Unassembled WGS sequence"/>
</dbReference>
<dbReference type="Pfam" id="PF08240">
    <property type="entry name" value="ADH_N"/>
    <property type="match status" value="1"/>
</dbReference>
<dbReference type="STRING" id="454130.A0A0U5GGU4"/>
<evidence type="ECO:0000313" key="3">
    <source>
        <dbReference type="Proteomes" id="UP000054771"/>
    </source>
</evidence>
<dbReference type="InterPro" id="IPR013149">
    <property type="entry name" value="ADH-like_C"/>
</dbReference>
<proteinExistence type="predicted"/>
<evidence type="ECO:0000313" key="2">
    <source>
        <dbReference type="EMBL" id="CEL10615.1"/>
    </source>
</evidence>
<dbReference type="Pfam" id="PF00107">
    <property type="entry name" value="ADH_zinc_N"/>
    <property type="match status" value="1"/>
</dbReference>
<evidence type="ECO:0000259" key="1">
    <source>
        <dbReference type="SMART" id="SM00829"/>
    </source>
</evidence>
<keyword evidence="3" id="KW-1185">Reference proteome</keyword>
<dbReference type="SMART" id="SM00829">
    <property type="entry name" value="PKS_ER"/>
    <property type="match status" value="1"/>
</dbReference>
<dbReference type="InterPro" id="IPR013154">
    <property type="entry name" value="ADH-like_N"/>
</dbReference>
<dbReference type="InterPro" id="IPR011032">
    <property type="entry name" value="GroES-like_sf"/>
</dbReference>
<sequence>MTQMKAVRLVPAANDKATAEVHDEPLPSPGPREVLIKVHAVSLNYRDTALLRGEYRAKHKKDVIPVSDGAGEVVAVGSEVTRVRKGDRVAVSCSADWIGGPFIPDYLSSSVGFQIDGMLAEHVVFREDALVLLPEYISYIEAASLPCAAVTAWTALNKIEPLQPGQTVLVQGTGGVSLFALQFAKLFGARVLAITSSDEKAAKLKELGAEAVVNYSTSPDWDREILALTNGKGVDKVLDIAGDKTIVKSAASAKVTGVVVVIGFASGFGGGLPPIDILARSLTVTGSTVGSRLDFEAMLVAMGRHKVRPVIDRVYHFAEYREAYRRLESGQQVGKVVIQLVDSEAK</sequence>
<dbReference type="OMA" id="NWIAGPY"/>
<dbReference type="InterPro" id="IPR036291">
    <property type="entry name" value="NAD(P)-bd_dom_sf"/>
</dbReference>
<name>A0A0U5GGU4_ASPCI</name>
<accession>A0A0U5GGU4</accession>
<dbReference type="AlphaFoldDB" id="A0A0U5GGU4"/>
<reference evidence="3" key="1">
    <citation type="journal article" date="2016" name="Genome Announc.">
        <title>Draft genome sequences of fungus Aspergillus calidoustus.</title>
        <authorList>
            <person name="Horn F."/>
            <person name="Linde J."/>
            <person name="Mattern D.J."/>
            <person name="Walther G."/>
            <person name="Guthke R."/>
            <person name="Scherlach K."/>
            <person name="Martin K."/>
            <person name="Brakhage A.A."/>
            <person name="Petzke L."/>
            <person name="Valiante V."/>
        </authorList>
    </citation>
    <scope>NUCLEOTIDE SEQUENCE [LARGE SCALE GENOMIC DNA]</scope>
    <source>
        <strain evidence="3">SF006504</strain>
    </source>
</reference>